<dbReference type="SUPFAM" id="SSF52540">
    <property type="entry name" value="P-loop containing nucleoside triphosphate hydrolases"/>
    <property type="match status" value="1"/>
</dbReference>
<dbReference type="InterPro" id="IPR027417">
    <property type="entry name" value="P-loop_NTPase"/>
</dbReference>
<keyword evidence="3" id="KW-0547">Nucleotide-binding</keyword>
<keyword evidence="2" id="KW-0813">Transport</keyword>
<evidence type="ECO:0000259" key="6">
    <source>
        <dbReference type="PROSITE" id="PS50893"/>
    </source>
</evidence>
<dbReference type="InterPro" id="IPR003439">
    <property type="entry name" value="ABC_transporter-like_ATP-bd"/>
</dbReference>
<dbReference type="InterPro" id="IPR003593">
    <property type="entry name" value="AAA+_ATPase"/>
</dbReference>
<accession>A0A2U3KD15</accession>
<dbReference type="InterPro" id="IPR017871">
    <property type="entry name" value="ABC_transporter-like_CS"/>
</dbReference>
<dbReference type="GO" id="GO:0005524">
    <property type="term" value="F:ATP binding"/>
    <property type="evidence" value="ECO:0007669"/>
    <property type="project" value="UniProtKB-KW"/>
</dbReference>
<dbReference type="PANTHER" id="PTHR43820:SF2">
    <property type="entry name" value="ABC TRANSPORTER ATP-BINDING PROTEIN"/>
    <property type="match status" value="1"/>
</dbReference>
<dbReference type="CDD" id="cd03224">
    <property type="entry name" value="ABC_TM1139_LivF_branched"/>
    <property type="match status" value="1"/>
</dbReference>
<dbReference type="PANTHER" id="PTHR43820">
    <property type="entry name" value="HIGH-AFFINITY BRANCHED-CHAIN AMINO ACID TRANSPORT ATP-BINDING PROTEIN LIVF"/>
    <property type="match status" value="1"/>
</dbReference>
<dbReference type="EMBL" id="OMOF01000094">
    <property type="protein sequence ID" value="SPF37539.1"/>
    <property type="molecule type" value="Genomic_DNA"/>
</dbReference>
<dbReference type="Gene3D" id="3.40.50.300">
    <property type="entry name" value="P-loop containing nucleotide triphosphate hydrolases"/>
    <property type="match status" value="1"/>
</dbReference>
<protein>
    <submittedName>
        <fullName evidence="7">Leucine/isoleucine/valine transporter subunit ATP-binding component of ABC superfamily</fullName>
    </submittedName>
</protein>
<keyword evidence="5" id="KW-0029">Amino-acid transport</keyword>
<evidence type="ECO:0000256" key="1">
    <source>
        <dbReference type="ARBA" id="ARBA00005417"/>
    </source>
</evidence>
<dbReference type="AlphaFoldDB" id="A0A2U3KD15"/>
<evidence type="ECO:0000313" key="8">
    <source>
        <dbReference type="Proteomes" id="UP000238916"/>
    </source>
</evidence>
<dbReference type="OrthoDB" id="9779136at2"/>
<evidence type="ECO:0000256" key="2">
    <source>
        <dbReference type="ARBA" id="ARBA00022448"/>
    </source>
</evidence>
<evidence type="ECO:0000313" key="7">
    <source>
        <dbReference type="EMBL" id="SPF37539.1"/>
    </source>
</evidence>
<evidence type="ECO:0000256" key="4">
    <source>
        <dbReference type="ARBA" id="ARBA00022840"/>
    </source>
</evidence>
<comment type="similarity">
    <text evidence="1">Belongs to the ABC transporter superfamily.</text>
</comment>
<dbReference type="SMART" id="SM00382">
    <property type="entry name" value="AAA"/>
    <property type="match status" value="1"/>
</dbReference>
<dbReference type="Proteomes" id="UP000238916">
    <property type="component" value="Unassembled WGS sequence"/>
</dbReference>
<evidence type="ECO:0000256" key="3">
    <source>
        <dbReference type="ARBA" id="ARBA00022741"/>
    </source>
</evidence>
<dbReference type="PROSITE" id="PS00211">
    <property type="entry name" value="ABC_TRANSPORTER_1"/>
    <property type="match status" value="1"/>
</dbReference>
<keyword evidence="4 7" id="KW-0067">ATP-binding</keyword>
<gene>
    <name evidence="7" type="primary">livF</name>
    <name evidence="7" type="ORF">SBF1_1830011</name>
</gene>
<name>A0A2U3KD15_9FIRM</name>
<reference evidence="8" key="1">
    <citation type="submission" date="2018-02" db="EMBL/GenBank/DDBJ databases">
        <authorList>
            <person name="Hausmann B."/>
        </authorList>
    </citation>
    <scope>NUCLEOTIDE SEQUENCE [LARGE SCALE GENOMIC DNA]</scope>
    <source>
        <strain evidence="8">Peat soil MAG SbF1</strain>
    </source>
</reference>
<feature type="domain" description="ABC transporter" evidence="6">
    <location>
        <begin position="2"/>
        <end position="232"/>
    </location>
</feature>
<proteinExistence type="inferred from homology"/>
<dbReference type="GO" id="GO:0015807">
    <property type="term" value="P:L-amino acid transport"/>
    <property type="evidence" value="ECO:0007669"/>
    <property type="project" value="TreeGrafter"/>
</dbReference>
<evidence type="ECO:0000256" key="5">
    <source>
        <dbReference type="ARBA" id="ARBA00022970"/>
    </source>
</evidence>
<dbReference type="InterPro" id="IPR052156">
    <property type="entry name" value="BCAA_Transport_ATP-bd_LivF"/>
</dbReference>
<dbReference type="PROSITE" id="PS50893">
    <property type="entry name" value="ABC_TRANSPORTER_2"/>
    <property type="match status" value="1"/>
</dbReference>
<dbReference type="GO" id="GO:0015658">
    <property type="term" value="F:branched-chain amino acid transmembrane transporter activity"/>
    <property type="evidence" value="ECO:0007669"/>
    <property type="project" value="TreeGrafter"/>
</dbReference>
<dbReference type="GO" id="GO:0016887">
    <property type="term" value="F:ATP hydrolysis activity"/>
    <property type="evidence" value="ECO:0007669"/>
    <property type="project" value="InterPro"/>
</dbReference>
<sequence>MLEVKDIHTYYNLSHVLFGVSIRVEKGEAVCLLGRNGVGKTTTLKSIVGLTPPKHGQILYQGQDITKLPTRRMVSRGIRFVPDDRRIFADLTVRENLEVAQAGVPKRGTWTLERVYELFPVLEKFGDRRGGYLSGGEQQMLSIARAMLGDPELLILDEPTEGLAPLIVRELEDQILKLKATGIAILLAEQNLKSALRIADRCYILEKGQVCYEGTVADLLQNEEVRTKYLLA</sequence>
<organism evidence="7 8">
    <name type="scientific">Candidatus Desulfosporosinus infrequens</name>
    <dbReference type="NCBI Taxonomy" id="2043169"/>
    <lineage>
        <taxon>Bacteria</taxon>
        <taxon>Bacillati</taxon>
        <taxon>Bacillota</taxon>
        <taxon>Clostridia</taxon>
        <taxon>Eubacteriales</taxon>
        <taxon>Desulfitobacteriaceae</taxon>
        <taxon>Desulfosporosinus</taxon>
    </lineage>
</organism>
<dbReference type="Pfam" id="PF00005">
    <property type="entry name" value="ABC_tran"/>
    <property type="match status" value="1"/>
</dbReference>